<feature type="domain" description="Lcl C-terminal" evidence="1">
    <location>
        <begin position="43"/>
        <end position="137"/>
    </location>
</feature>
<dbReference type="Proteomes" id="UP000190341">
    <property type="component" value="Unassembled WGS sequence"/>
</dbReference>
<dbReference type="AlphaFoldDB" id="A0A1T5K148"/>
<accession>A0A1T5K148</accession>
<organism evidence="2 3">
    <name type="scientific">Pseudoxanthomonas indica</name>
    <dbReference type="NCBI Taxonomy" id="428993"/>
    <lineage>
        <taxon>Bacteria</taxon>
        <taxon>Pseudomonadati</taxon>
        <taxon>Pseudomonadota</taxon>
        <taxon>Gammaproteobacteria</taxon>
        <taxon>Lysobacterales</taxon>
        <taxon>Lysobacteraceae</taxon>
        <taxon>Pseudoxanthomonas</taxon>
    </lineage>
</organism>
<dbReference type="EMBL" id="FUZV01000001">
    <property type="protein sequence ID" value="SKC57512.1"/>
    <property type="molecule type" value="Genomic_DNA"/>
</dbReference>
<evidence type="ECO:0000313" key="2">
    <source>
        <dbReference type="EMBL" id="SKC57512.1"/>
    </source>
</evidence>
<proteinExistence type="predicted"/>
<sequence>MKQITLVKLDAQGNELPAEAADWVAVRVLEHGLIFTATHINAEQASQEALQEQVKELDLLGAKDWDLPTIEELQLLVDRSRYDPAINTDFFRNIESDWYWSKTPAAWSSASAWCVSFSYGGVDDFHRYGGGFALAVRRAGQ</sequence>
<dbReference type="STRING" id="428993.SAMN06296058_1279"/>
<name>A0A1T5K148_9GAMM</name>
<dbReference type="OrthoDB" id="9793251at2"/>
<reference evidence="2 3" key="1">
    <citation type="submission" date="2017-02" db="EMBL/GenBank/DDBJ databases">
        <authorList>
            <person name="Peterson S.W."/>
        </authorList>
    </citation>
    <scope>NUCLEOTIDE SEQUENCE [LARGE SCALE GENOMIC DNA]</scope>
    <source>
        <strain evidence="2 3">P15</strain>
    </source>
</reference>
<evidence type="ECO:0000259" key="1">
    <source>
        <dbReference type="Pfam" id="PF07603"/>
    </source>
</evidence>
<gene>
    <name evidence="2" type="ORF">SAMN06296058_1279</name>
</gene>
<keyword evidence="3" id="KW-1185">Reference proteome</keyword>
<evidence type="ECO:0000313" key="3">
    <source>
        <dbReference type="Proteomes" id="UP000190341"/>
    </source>
</evidence>
<dbReference type="Pfam" id="PF07603">
    <property type="entry name" value="Lcl_C"/>
    <property type="match status" value="1"/>
</dbReference>
<dbReference type="InterPro" id="IPR011460">
    <property type="entry name" value="Lcl_C"/>
</dbReference>
<dbReference type="RefSeq" id="WP_079723593.1">
    <property type="nucleotide sequence ID" value="NZ_BMCL01000002.1"/>
</dbReference>
<protein>
    <recommendedName>
        <fullName evidence="1">Lcl C-terminal domain-containing protein</fullName>
    </recommendedName>
</protein>